<evidence type="ECO:0000313" key="2">
    <source>
        <dbReference type="EMBL" id="CAG6778090.1"/>
    </source>
</evidence>
<keyword evidence="1" id="KW-0472">Membrane</keyword>
<dbReference type="AlphaFoldDB" id="A0A8D9B7Q3"/>
<proteinExistence type="predicted"/>
<name>A0A8D9B7Q3_9HEMI</name>
<dbReference type="EMBL" id="HBUF01608159">
    <property type="protein sequence ID" value="CAG6778090.1"/>
    <property type="molecule type" value="Transcribed_RNA"/>
</dbReference>
<keyword evidence="1" id="KW-1133">Transmembrane helix</keyword>
<dbReference type="EMBL" id="HBUF01608160">
    <property type="protein sequence ID" value="CAG6778091.1"/>
    <property type="molecule type" value="Transcribed_RNA"/>
</dbReference>
<accession>A0A8D9B7Q3</accession>
<sequence>MNSEQPSYLPLNQFPYLSVSLFQIFCDYNKMSTNQFPSLSSFCLSLFPSRHFSFKLSNTISASLSLSPLCLSPCLFLSFFLSLSLFFLSLPISLTSFLI</sequence>
<keyword evidence="1" id="KW-0812">Transmembrane</keyword>
<reference evidence="2" key="1">
    <citation type="submission" date="2021-05" db="EMBL/GenBank/DDBJ databases">
        <authorList>
            <person name="Alioto T."/>
            <person name="Alioto T."/>
            <person name="Gomez Garrido J."/>
        </authorList>
    </citation>
    <scope>NUCLEOTIDE SEQUENCE</scope>
</reference>
<feature type="transmembrane region" description="Helical" evidence="1">
    <location>
        <begin position="75"/>
        <end position="98"/>
    </location>
</feature>
<organism evidence="2">
    <name type="scientific">Cacopsylla melanoneura</name>
    <dbReference type="NCBI Taxonomy" id="428564"/>
    <lineage>
        <taxon>Eukaryota</taxon>
        <taxon>Metazoa</taxon>
        <taxon>Ecdysozoa</taxon>
        <taxon>Arthropoda</taxon>
        <taxon>Hexapoda</taxon>
        <taxon>Insecta</taxon>
        <taxon>Pterygota</taxon>
        <taxon>Neoptera</taxon>
        <taxon>Paraneoptera</taxon>
        <taxon>Hemiptera</taxon>
        <taxon>Sternorrhyncha</taxon>
        <taxon>Psylloidea</taxon>
        <taxon>Psyllidae</taxon>
        <taxon>Psyllinae</taxon>
        <taxon>Cacopsylla</taxon>
    </lineage>
</organism>
<evidence type="ECO:0000256" key="1">
    <source>
        <dbReference type="SAM" id="Phobius"/>
    </source>
</evidence>
<protein>
    <submittedName>
        <fullName evidence="2">Uncharacterized protein</fullName>
    </submittedName>
</protein>